<dbReference type="PaxDb" id="67767-A0A0J7L9Q2"/>
<dbReference type="GO" id="GO:0051959">
    <property type="term" value="F:dynein light intermediate chain binding"/>
    <property type="evidence" value="ECO:0007669"/>
    <property type="project" value="InterPro"/>
</dbReference>
<dbReference type="Pfam" id="PF12781">
    <property type="entry name" value="AAA_9"/>
    <property type="match status" value="1"/>
</dbReference>
<evidence type="ECO:0000313" key="3">
    <source>
        <dbReference type="Proteomes" id="UP000036403"/>
    </source>
</evidence>
<reference evidence="2 3" key="1">
    <citation type="submission" date="2015-04" db="EMBL/GenBank/DDBJ databases">
        <title>Lasius niger genome sequencing.</title>
        <authorList>
            <person name="Konorov E.A."/>
            <person name="Nikitin M.A."/>
            <person name="Kirill M.V."/>
            <person name="Chang P."/>
        </authorList>
    </citation>
    <scope>NUCLEOTIDE SEQUENCE [LARGE SCALE GENOMIC DNA]</scope>
    <source>
        <tissue evidence="2">Whole</tissue>
    </source>
</reference>
<organism evidence="2 3">
    <name type="scientific">Lasius niger</name>
    <name type="common">Black garden ant</name>
    <dbReference type="NCBI Taxonomy" id="67767"/>
    <lineage>
        <taxon>Eukaryota</taxon>
        <taxon>Metazoa</taxon>
        <taxon>Ecdysozoa</taxon>
        <taxon>Arthropoda</taxon>
        <taxon>Hexapoda</taxon>
        <taxon>Insecta</taxon>
        <taxon>Pterygota</taxon>
        <taxon>Neoptera</taxon>
        <taxon>Endopterygota</taxon>
        <taxon>Hymenoptera</taxon>
        <taxon>Apocrita</taxon>
        <taxon>Aculeata</taxon>
        <taxon>Formicoidea</taxon>
        <taxon>Formicidae</taxon>
        <taxon>Formicinae</taxon>
        <taxon>Lasius</taxon>
        <taxon>Lasius</taxon>
    </lineage>
</organism>
<proteinExistence type="predicted"/>
<dbReference type="GO" id="GO:0045505">
    <property type="term" value="F:dynein intermediate chain binding"/>
    <property type="evidence" value="ECO:0007669"/>
    <property type="project" value="InterPro"/>
</dbReference>
<dbReference type="GO" id="GO:0007018">
    <property type="term" value="P:microtubule-based movement"/>
    <property type="evidence" value="ECO:0007669"/>
    <property type="project" value="InterPro"/>
</dbReference>
<evidence type="ECO:0000313" key="2">
    <source>
        <dbReference type="EMBL" id="KMR04770.1"/>
    </source>
</evidence>
<dbReference type="PANTHER" id="PTHR22878">
    <property type="entry name" value="DYNEIN HEAVY CHAIN 6, AXONEMAL-LIKE-RELATED"/>
    <property type="match status" value="1"/>
</dbReference>
<dbReference type="Gene3D" id="3.40.50.300">
    <property type="entry name" value="P-loop containing nucleotide triphosphate hydrolases"/>
    <property type="match status" value="1"/>
</dbReference>
<dbReference type="InterPro" id="IPR026983">
    <property type="entry name" value="DHC"/>
</dbReference>
<sequence length="257" mass="29843">MNQWIKTIEKKNDLDVVKLTDPDYMSVIERNIETGVPILLENIGERLEIVLEPILSKNIYKNEAAWYIDIGAKSIRYSQNFRFYITTRLSNPDYTADVFSKLTVIDFSMPDGTLRDKLLDIVVSKERPELQEKFEALRIQDAANKKVLQQQEDNILSTLSSTTTNILEDESAIQTLDSSKTLTVNIMKRQEAARSMTEDINKFRDTYLQFADHCAAVRYLDRDVEQKRRSRKTTAVSQIFVYEKPSFQRLQIAVRET</sequence>
<dbReference type="Gene3D" id="6.10.140.1060">
    <property type="match status" value="1"/>
</dbReference>
<dbReference type="AlphaFoldDB" id="A0A0J7L9Q2"/>
<dbReference type="STRING" id="67767.A0A0J7L9Q2"/>
<dbReference type="Proteomes" id="UP000036403">
    <property type="component" value="Unassembled WGS sequence"/>
</dbReference>
<feature type="domain" description="Dynein heavy chain ATP-binding dynein motor region" evidence="1">
    <location>
        <begin position="2"/>
        <end position="185"/>
    </location>
</feature>
<dbReference type="InterPro" id="IPR035706">
    <property type="entry name" value="AAA_9"/>
</dbReference>
<protein>
    <submittedName>
        <fullName evidence="2">Dynein heavy chain axonemal</fullName>
    </submittedName>
</protein>
<dbReference type="EMBL" id="LBMM01000143">
    <property type="protein sequence ID" value="KMR04770.1"/>
    <property type="molecule type" value="Genomic_DNA"/>
</dbReference>
<comment type="caution">
    <text evidence="2">The sequence shown here is derived from an EMBL/GenBank/DDBJ whole genome shotgun (WGS) entry which is preliminary data.</text>
</comment>
<dbReference type="InterPro" id="IPR027417">
    <property type="entry name" value="P-loop_NTPase"/>
</dbReference>
<keyword evidence="3" id="KW-1185">Reference proteome</keyword>
<dbReference type="GO" id="GO:0030286">
    <property type="term" value="C:dynein complex"/>
    <property type="evidence" value="ECO:0007669"/>
    <property type="project" value="InterPro"/>
</dbReference>
<accession>A0A0J7L9Q2</accession>
<dbReference type="PANTHER" id="PTHR22878:SF70">
    <property type="entry name" value="DYNEIN HEAVY CHAIN 2, AXONEMAL"/>
    <property type="match status" value="1"/>
</dbReference>
<name>A0A0J7L9Q2_LASNI</name>
<gene>
    <name evidence="2" type="ORF">RF55_466</name>
</gene>
<dbReference type="OrthoDB" id="6264521at2759"/>
<evidence type="ECO:0000259" key="1">
    <source>
        <dbReference type="Pfam" id="PF12781"/>
    </source>
</evidence>